<protein>
    <submittedName>
        <fullName evidence="1">Uncharacterized protein</fullName>
    </submittedName>
</protein>
<reference evidence="1 2" key="1">
    <citation type="submission" date="2014-07" db="EMBL/GenBank/DDBJ databases">
        <title>Epilithonimonas lactis LMG 22401 Genome.</title>
        <authorList>
            <person name="Pipes S.E."/>
            <person name="Stropko S.J."/>
        </authorList>
    </citation>
    <scope>NUCLEOTIDE SEQUENCE [LARGE SCALE GENOMIC DNA]</scope>
    <source>
        <strain evidence="1 2">LMG 24401</strain>
    </source>
</reference>
<comment type="caution">
    <text evidence="1">The sequence shown here is derived from an EMBL/GenBank/DDBJ whole genome shotgun (WGS) entry which is preliminary data.</text>
</comment>
<keyword evidence="2" id="KW-1185">Reference proteome</keyword>
<dbReference type="AlphaFoldDB" id="A0A085BFL6"/>
<evidence type="ECO:0000313" key="2">
    <source>
        <dbReference type="Proteomes" id="UP000028623"/>
    </source>
</evidence>
<dbReference type="EMBL" id="JPLY01000004">
    <property type="protein sequence ID" value="KFC21261.1"/>
    <property type="molecule type" value="Genomic_DNA"/>
</dbReference>
<organism evidence="1 2">
    <name type="scientific">Epilithonimonas lactis</name>
    <dbReference type="NCBI Taxonomy" id="421072"/>
    <lineage>
        <taxon>Bacteria</taxon>
        <taxon>Pseudomonadati</taxon>
        <taxon>Bacteroidota</taxon>
        <taxon>Flavobacteriia</taxon>
        <taxon>Flavobacteriales</taxon>
        <taxon>Weeksellaceae</taxon>
        <taxon>Chryseobacterium group</taxon>
        <taxon>Epilithonimonas</taxon>
    </lineage>
</organism>
<dbReference type="Proteomes" id="UP000028623">
    <property type="component" value="Unassembled WGS sequence"/>
</dbReference>
<dbReference type="OrthoDB" id="1364489at2"/>
<dbReference type="eggNOG" id="ENOG503124A">
    <property type="taxonomic scope" value="Bacteria"/>
</dbReference>
<dbReference type="STRING" id="421072.SAMN04488097_0653"/>
<sequence length="88" mass="10292">MKKKDLEKYIKNIGNPNEYSDSKYLVYVELYKADKKLKKIISEHCKVIKELEFGYLCEANLQAIPEITKSLSLKNHAVYQIVRLVKLS</sequence>
<proteinExistence type="predicted"/>
<accession>A0A085BFL6</accession>
<gene>
    <name evidence="1" type="ORF">IO89_13755</name>
</gene>
<evidence type="ECO:0000313" key="1">
    <source>
        <dbReference type="EMBL" id="KFC21261.1"/>
    </source>
</evidence>
<name>A0A085BFL6_9FLAO</name>
<dbReference type="RefSeq" id="WP_034977070.1">
    <property type="nucleotide sequence ID" value="NZ_FOFI01000001.1"/>
</dbReference>